<gene>
    <name evidence="2" type="ORF">THMIRHAM_17910</name>
</gene>
<evidence type="ECO:0000313" key="2">
    <source>
        <dbReference type="EMBL" id="BCN94006.1"/>
    </source>
</evidence>
<keyword evidence="1" id="KW-0472">Membrane</keyword>
<name>A0ABM7MEX5_9GAMM</name>
<dbReference type="Pfam" id="PF04403">
    <property type="entry name" value="PqiA"/>
    <property type="match status" value="1"/>
</dbReference>
<protein>
    <submittedName>
        <fullName evidence="2">Paraquat-inducible membrane protein PqiA family</fullName>
    </submittedName>
</protein>
<keyword evidence="1" id="KW-1133">Transmembrane helix</keyword>
<feature type="transmembrane region" description="Helical" evidence="1">
    <location>
        <begin position="130"/>
        <end position="151"/>
    </location>
</feature>
<keyword evidence="1" id="KW-0812">Transmembrane</keyword>
<reference evidence="2" key="1">
    <citation type="journal article" date="2022" name="Arch. Microbiol.">
        <title>Thiomicrorhabdus immobilis sp. nov., a mesophilic sulfur-oxidizing bacterium isolated from sediment of a brackish lake in northern Japan.</title>
        <authorList>
            <person name="Kojima H."/>
            <person name="Mochizuki J."/>
            <person name="Kanda M."/>
            <person name="Watanabe T."/>
            <person name="Fukui M."/>
        </authorList>
    </citation>
    <scope>NUCLEOTIDE SEQUENCE</scope>
    <source>
        <strain evidence="2">Am19</strain>
    </source>
</reference>
<keyword evidence="3" id="KW-1185">Reference proteome</keyword>
<dbReference type="RefSeq" id="WP_237261489.1">
    <property type="nucleotide sequence ID" value="NZ_AP024202.1"/>
</dbReference>
<proteinExistence type="predicted"/>
<accession>A0ABM7MEX5</accession>
<sequence length="247" mass="26917">MKTIHYLVTQSAEYLSKMPMIPLIYKRAIMNSKTVFFTHIIGFIALISAYALLIPGITEPVLHITTMLDKGELTVLGKEAILTSGSIPNFLMPVTMEVLNQINVTGTVVIQDTAKSILGTAQGLWQDGNLLVAFLIVFFSLVVPVVKLALLGSSYLFKTSKLAQILRNSSGLLSKWSMADVFVMALIISFLAIKASSGESALLQTEIGLQSGFYYFLGYCLLSIFASQLLAVKSMQSVEQQASFQAS</sequence>
<dbReference type="EMBL" id="AP024202">
    <property type="protein sequence ID" value="BCN94006.1"/>
    <property type="molecule type" value="Genomic_DNA"/>
</dbReference>
<feature type="transmembrane region" description="Helical" evidence="1">
    <location>
        <begin position="35"/>
        <end position="57"/>
    </location>
</feature>
<dbReference type="Proteomes" id="UP001054820">
    <property type="component" value="Chromosome"/>
</dbReference>
<organism evidence="2 3">
    <name type="scientific">Thiomicrorhabdus immobilis</name>
    <dbReference type="NCBI Taxonomy" id="2791037"/>
    <lineage>
        <taxon>Bacteria</taxon>
        <taxon>Pseudomonadati</taxon>
        <taxon>Pseudomonadota</taxon>
        <taxon>Gammaproteobacteria</taxon>
        <taxon>Thiotrichales</taxon>
        <taxon>Piscirickettsiaceae</taxon>
        <taxon>Thiomicrorhabdus</taxon>
    </lineage>
</organism>
<feature type="transmembrane region" description="Helical" evidence="1">
    <location>
        <begin position="213"/>
        <end position="232"/>
    </location>
</feature>
<evidence type="ECO:0000256" key="1">
    <source>
        <dbReference type="SAM" id="Phobius"/>
    </source>
</evidence>
<feature type="transmembrane region" description="Helical" evidence="1">
    <location>
        <begin position="172"/>
        <end position="193"/>
    </location>
</feature>
<dbReference type="InterPro" id="IPR007498">
    <property type="entry name" value="PqiA-like"/>
</dbReference>
<evidence type="ECO:0000313" key="3">
    <source>
        <dbReference type="Proteomes" id="UP001054820"/>
    </source>
</evidence>